<evidence type="ECO:0000259" key="2">
    <source>
        <dbReference type="Pfam" id="PF13635"/>
    </source>
</evidence>
<protein>
    <submittedName>
        <fullName evidence="3">ATP-binding protein</fullName>
    </submittedName>
</protein>
<evidence type="ECO:0000259" key="1">
    <source>
        <dbReference type="Pfam" id="PF13173"/>
    </source>
</evidence>
<dbReference type="SUPFAM" id="SSF52540">
    <property type="entry name" value="P-loop containing nucleoside triphosphate hydrolases"/>
    <property type="match status" value="1"/>
</dbReference>
<dbReference type="AlphaFoldDB" id="A0A956M0I7"/>
<dbReference type="EMBL" id="JAGQHR010000213">
    <property type="protein sequence ID" value="MCA9727685.1"/>
    <property type="molecule type" value="Genomic_DNA"/>
</dbReference>
<evidence type="ECO:0000313" key="3">
    <source>
        <dbReference type="EMBL" id="MCA9727685.1"/>
    </source>
</evidence>
<dbReference type="PANTHER" id="PTHR43566:SF2">
    <property type="entry name" value="DUF4143 DOMAIN-CONTAINING PROTEIN"/>
    <property type="match status" value="1"/>
</dbReference>
<feature type="domain" description="AAA" evidence="1">
    <location>
        <begin position="13"/>
        <end position="128"/>
    </location>
</feature>
<sequence length="376" mass="42471">MYARLLQPPPSSFFLFGPRGVGKTLWCHTRFPDCVFIDLLRGDLFTTLLASPHVLESFIPAGHGDWVVVDEVQKVPALLDEVHRLIEERKLRFVLTGSSARKLRRGGVNLLAGRAVTRYMHPLAAVEIGADFDLERSIRYGCQPSVYGHPDPSDFLKSYVATYLREEVQQEGLTRRLDAFGRFLQVASFSQGSPLNIAAVARECGIGRKLAESYFEILDDLLISTRLPVFTRRAKRLLVSHPKFYFFDAGVYRAIRPSGPLDQPAEVDGVALETLVLQQLRALNDSLGLGYSFHYWRTRDGAEVDFVLYGDRGFKAFEVKRAARLREGELTGLQRFIADYPEAQAFVLYGGKDRRAFDGIDVWPVAEALRRLEEIL</sequence>
<comment type="caution">
    <text evidence="3">The sequence shown here is derived from an EMBL/GenBank/DDBJ whole genome shotgun (WGS) entry which is preliminary data.</text>
</comment>
<dbReference type="Pfam" id="PF13635">
    <property type="entry name" value="DUF4143"/>
    <property type="match status" value="1"/>
</dbReference>
<dbReference type="GO" id="GO:0005524">
    <property type="term" value="F:ATP binding"/>
    <property type="evidence" value="ECO:0007669"/>
    <property type="project" value="UniProtKB-KW"/>
</dbReference>
<dbReference type="PANTHER" id="PTHR43566">
    <property type="entry name" value="CONSERVED PROTEIN"/>
    <property type="match status" value="1"/>
</dbReference>
<accession>A0A956M0I7</accession>
<dbReference type="Pfam" id="PF13173">
    <property type="entry name" value="AAA_14"/>
    <property type="match status" value="1"/>
</dbReference>
<gene>
    <name evidence="3" type="ORF">KC729_08375</name>
</gene>
<organism evidence="3 4">
    <name type="scientific">Eiseniibacteriota bacterium</name>
    <dbReference type="NCBI Taxonomy" id="2212470"/>
    <lineage>
        <taxon>Bacteria</taxon>
        <taxon>Candidatus Eiseniibacteriota</taxon>
    </lineage>
</organism>
<reference evidence="3" key="1">
    <citation type="submission" date="2020-04" db="EMBL/GenBank/DDBJ databases">
        <authorList>
            <person name="Zhang T."/>
        </authorList>
    </citation>
    <scope>NUCLEOTIDE SEQUENCE</scope>
    <source>
        <strain evidence="3">HKST-UBA01</strain>
    </source>
</reference>
<dbReference type="InterPro" id="IPR027417">
    <property type="entry name" value="P-loop_NTPase"/>
</dbReference>
<name>A0A956M0I7_UNCEI</name>
<dbReference type="Proteomes" id="UP000697710">
    <property type="component" value="Unassembled WGS sequence"/>
</dbReference>
<reference evidence="3" key="2">
    <citation type="journal article" date="2021" name="Microbiome">
        <title>Successional dynamics and alternative stable states in a saline activated sludge microbial community over 9 years.</title>
        <authorList>
            <person name="Wang Y."/>
            <person name="Ye J."/>
            <person name="Ju F."/>
            <person name="Liu L."/>
            <person name="Boyd J.A."/>
            <person name="Deng Y."/>
            <person name="Parks D.H."/>
            <person name="Jiang X."/>
            <person name="Yin X."/>
            <person name="Woodcroft B.J."/>
            <person name="Tyson G.W."/>
            <person name="Hugenholtz P."/>
            <person name="Polz M.F."/>
            <person name="Zhang T."/>
        </authorList>
    </citation>
    <scope>NUCLEOTIDE SEQUENCE</scope>
    <source>
        <strain evidence="3">HKST-UBA01</strain>
    </source>
</reference>
<feature type="domain" description="DUF4143" evidence="2">
    <location>
        <begin position="167"/>
        <end position="321"/>
    </location>
</feature>
<keyword evidence="3" id="KW-0547">Nucleotide-binding</keyword>
<keyword evidence="3" id="KW-0067">ATP-binding</keyword>
<proteinExistence type="predicted"/>
<dbReference type="InterPro" id="IPR025420">
    <property type="entry name" value="DUF4143"/>
</dbReference>
<dbReference type="InterPro" id="IPR041682">
    <property type="entry name" value="AAA_14"/>
</dbReference>
<evidence type="ECO:0000313" key="4">
    <source>
        <dbReference type="Proteomes" id="UP000697710"/>
    </source>
</evidence>